<comment type="subunit">
    <text evidence="6">Interacts with MinD and FtsZ.</text>
</comment>
<dbReference type="Pfam" id="PF03775">
    <property type="entry name" value="MinC_C"/>
    <property type="match status" value="1"/>
</dbReference>
<dbReference type="PATRIC" id="fig|1590043.3.peg.2431"/>
<evidence type="ECO:0000256" key="5">
    <source>
        <dbReference type="ARBA" id="ARBA00025606"/>
    </source>
</evidence>
<keyword evidence="4 6" id="KW-0131">Cell cycle</keyword>
<feature type="domain" description="Septum formation inhibitor MinC N-terminal" evidence="8">
    <location>
        <begin position="28"/>
        <end position="100"/>
    </location>
</feature>
<evidence type="ECO:0000313" key="9">
    <source>
        <dbReference type="EMBL" id="KRG20457.1"/>
    </source>
</evidence>
<dbReference type="InterPro" id="IPR007874">
    <property type="entry name" value="MinC_N"/>
</dbReference>
<dbReference type="InterPro" id="IPR005526">
    <property type="entry name" value="Septum_form_inhib_MinC_C"/>
</dbReference>
<dbReference type="OrthoDB" id="9794530at2"/>
<gene>
    <name evidence="6 9" type="primary">minC</name>
    <name evidence="10" type="ORF">HT99x_012480</name>
    <name evidence="9" type="ORF">HT99x_02385</name>
</gene>
<evidence type="ECO:0000259" key="7">
    <source>
        <dbReference type="Pfam" id="PF03775"/>
    </source>
</evidence>
<dbReference type="Gene3D" id="2.160.20.70">
    <property type="match status" value="1"/>
</dbReference>
<dbReference type="GO" id="GO:0000917">
    <property type="term" value="P:division septum assembly"/>
    <property type="evidence" value="ECO:0007669"/>
    <property type="project" value="UniProtKB-KW"/>
</dbReference>
<dbReference type="AlphaFoldDB" id="A0A0Q9YKY8"/>
<evidence type="ECO:0000256" key="6">
    <source>
        <dbReference type="HAMAP-Rule" id="MF_00267"/>
    </source>
</evidence>
<evidence type="ECO:0000313" key="10">
    <source>
        <dbReference type="EMBL" id="MCS5712250.1"/>
    </source>
</evidence>
<dbReference type="GO" id="GO:0000902">
    <property type="term" value="P:cell morphogenesis"/>
    <property type="evidence" value="ECO:0007669"/>
    <property type="project" value="InterPro"/>
</dbReference>
<keyword evidence="3 6" id="KW-0717">Septation</keyword>
<keyword evidence="11" id="KW-1185">Reference proteome</keyword>
<comment type="similarity">
    <text evidence="1 6">Belongs to the MinC family.</text>
</comment>
<evidence type="ECO:0000256" key="1">
    <source>
        <dbReference type="ARBA" id="ARBA00006291"/>
    </source>
</evidence>
<dbReference type="EMBL" id="LKAJ02000001">
    <property type="protein sequence ID" value="MCS5712250.1"/>
    <property type="molecule type" value="Genomic_DNA"/>
</dbReference>
<evidence type="ECO:0000256" key="2">
    <source>
        <dbReference type="ARBA" id="ARBA00022618"/>
    </source>
</evidence>
<dbReference type="InterPro" id="IPR013033">
    <property type="entry name" value="MinC"/>
</dbReference>
<dbReference type="InterPro" id="IPR016098">
    <property type="entry name" value="CAP/MinC_C"/>
</dbReference>
<sequence>MLIMMSFTDTVLPTMNTEATLSRPLTSIALKGGMFTLTSILLLDTDLENLSEQLDDKINQAPNFFLHAPIIIDVSRLRQQGEVLSFPALIAMMRAKKLIPIGVRGAAKSIKEAAIAAGLALFPEEKVVAKKQPVVENKPQETLTTAPVTIRAEPLGNSPTRVITQPIRSGQQLYVPGGDLIILAAVSHGAEVLADGNIHVHGPLRGRALAGVMGDQEAMIYCKSLEAELVSIAGQYRICDDLKDTCWKQATCIQLDQGRLNIRSI</sequence>
<evidence type="ECO:0000256" key="3">
    <source>
        <dbReference type="ARBA" id="ARBA00023210"/>
    </source>
</evidence>
<comment type="caution">
    <text evidence="9">The sequence shown here is derived from an EMBL/GenBank/DDBJ whole genome shotgun (WGS) entry which is preliminary data.</text>
</comment>
<reference evidence="10" key="3">
    <citation type="submission" date="2021-06" db="EMBL/GenBank/DDBJ databases">
        <title>Genomic Description and Analysis of Intracellular Bacteria, Candidatus Berkiella cookevillensis and Candidatus Berkiella aquae.</title>
        <authorList>
            <person name="Kidane D.T."/>
            <person name="Mehari Y.T."/>
            <person name="Rice F.C."/>
            <person name="Arivett B.A."/>
            <person name="Farone A.L."/>
            <person name="Berk S.G."/>
            <person name="Farone M.B."/>
        </authorList>
    </citation>
    <scope>NUCLEOTIDE SEQUENCE</scope>
    <source>
        <strain evidence="10">HT99</strain>
    </source>
</reference>
<keyword evidence="2 6" id="KW-0132">Cell division</keyword>
<proteinExistence type="inferred from homology"/>
<dbReference type="STRING" id="295108.HT99x_02385"/>
<reference evidence="10" key="2">
    <citation type="journal article" date="2016" name="Genome Announc.">
        <title>Draft Genome Sequences of Two Novel Amoeba-Resistant Intranuclear Bacteria, 'Candidatus Berkiella cookevillensis' and 'Candidatus Berkiella aquae'.</title>
        <authorList>
            <person name="Mehari Y.T."/>
            <person name="Arivett B.A."/>
            <person name="Farone A.L."/>
            <person name="Gunderson J.H."/>
            <person name="Farone M.B."/>
        </authorList>
    </citation>
    <scope>NUCLEOTIDE SEQUENCE</scope>
    <source>
        <strain evidence="10">HT99</strain>
    </source>
</reference>
<dbReference type="Proteomes" id="UP000051497">
    <property type="component" value="Unassembled WGS sequence"/>
</dbReference>
<protein>
    <recommendedName>
        <fullName evidence="6">Probable septum site-determining protein MinC</fullName>
    </recommendedName>
</protein>
<evidence type="ECO:0000313" key="11">
    <source>
        <dbReference type="Proteomes" id="UP000051497"/>
    </source>
</evidence>
<dbReference type="PANTHER" id="PTHR34108">
    <property type="entry name" value="SEPTUM SITE-DETERMINING PROTEIN MINC"/>
    <property type="match status" value="1"/>
</dbReference>
<reference evidence="9" key="1">
    <citation type="submission" date="2015-09" db="EMBL/GenBank/DDBJ databases">
        <title>Draft Genome Sequences of Two Novel Amoeba-resistant Intranuclear Bacteria, Candidatus Berkiella cookevillensis and Candidatus Berkiella aquae.</title>
        <authorList>
            <person name="Mehari Y.T."/>
            <person name="Arivett B.A."/>
            <person name="Farone A.L."/>
            <person name="Gunderson J.H."/>
            <person name="Farone M.B."/>
        </authorList>
    </citation>
    <scope>NUCLEOTIDE SEQUENCE [LARGE SCALE GENOMIC DNA]</scope>
    <source>
        <strain evidence="9">HT99</strain>
    </source>
</reference>
<name>A0A0Q9YKY8_9GAMM</name>
<comment type="function">
    <text evidence="5 6">Cell division inhibitor that blocks the formation of polar Z ring septums. Rapidly oscillates between the poles of the cell to destabilize FtsZ filaments that have formed before they mature into polar Z rings. Prevents FtsZ polymerization.</text>
</comment>
<dbReference type="Pfam" id="PF05209">
    <property type="entry name" value="MinC_N"/>
    <property type="match status" value="1"/>
</dbReference>
<dbReference type="NCBIfam" id="TIGR01222">
    <property type="entry name" value="minC"/>
    <property type="match status" value="1"/>
</dbReference>
<dbReference type="PANTHER" id="PTHR34108:SF1">
    <property type="entry name" value="SEPTUM SITE-DETERMINING PROTEIN MINC"/>
    <property type="match status" value="1"/>
</dbReference>
<dbReference type="GO" id="GO:1901891">
    <property type="term" value="P:regulation of cell septum assembly"/>
    <property type="evidence" value="ECO:0007669"/>
    <property type="project" value="InterPro"/>
</dbReference>
<dbReference type="RefSeq" id="WP_083482940.1">
    <property type="nucleotide sequence ID" value="NZ_LKAJ02000001.1"/>
</dbReference>
<evidence type="ECO:0000259" key="8">
    <source>
        <dbReference type="Pfam" id="PF05209"/>
    </source>
</evidence>
<evidence type="ECO:0000256" key="4">
    <source>
        <dbReference type="ARBA" id="ARBA00023306"/>
    </source>
</evidence>
<feature type="domain" description="Septum formation inhibitor MinC C-terminal" evidence="7">
    <location>
        <begin position="162"/>
        <end position="262"/>
    </location>
</feature>
<dbReference type="HAMAP" id="MF_00267">
    <property type="entry name" value="MinC"/>
    <property type="match status" value="1"/>
</dbReference>
<dbReference type="InterPro" id="IPR036145">
    <property type="entry name" value="MinC_C_sf"/>
</dbReference>
<dbReference type="EMBL" id="LKAJ01000011">
    <property type="protein sequence ID" value="KRG20457.1"/>
    <property type="molecule type" value="Genomic_DNA"/>
</dbReference>
<dbReference type="Gene3D" id="3.30.70.260">
    <property type="match status" value="1"/>
</dbReference>
<organism evidence="9">
    <name type="scientific">Candidatus Berkiella aquae</name>
    <dbReference type="NCBI Taxonomy" id="295108"/>
    <lineage>
        <taxon>Bacteria</taxon>
        <taxon>Pseudomonadati</taxon>
        <taxon>Pseudomonadota</taxon>
        <taxon>Gammaproteobacteria</taxon>
        <taxon>Candidatus Berkiellales</taxon>
        <taxon>Candidatus Berkiellaceae</taxon>
        <taxon>Candidatus Berkiella</taxon>
    </lineage>
</organism>
<dbReference type="GO" id="GO:0051302">
    <property type="term" value="P:regulation of cell division"/>
    <property type="evidence" value="ECO:0007669"/>
    <property type="project" value="InterPro"/>
</dbReference>
<dbReference type="SUPFAM" id="SSF63848">
    <property type="entry name" value="Cell-division inhibitor MinC, C-terminal domain"/>
    <property type="match status" value="1"/>
</dbReference>
<accession>A0A0Q9YKY8</accession>